<sequence length="178" mass="20487">MMRSSQRQGGFTYLWVLLMLTMLSLALLKESSYRQAIYRQQQEEELFFRGVQIRNAIQQYQKAGNGCLPLSFDDLLRDPRGKKVVYHLRRWFTDPLTGSRQWGMSYDKQGRWVGVFSKGKGRPLRTAAFPKALVDFKKADTYAKWIFKVDDAANAPLPSACRSADGKTHGITVKQDDR</sequence>
<gene>
    <name evidence="2" type="ORF">AWR26_19400</name>
    <name evidence="3" type="ORF">SAMN05216286_0336</name>
</gene>
<organism evidence="3 5">
    <name type="scientific">Kosakonia oryzae</name>
    <dbReference type="NCBI Taxonomy" id="497725"/>
    <lineage>
        <taxon>Bacteria</taxon>
        <taxon>Pseudomonadati</taxon>
        <taxon>Pseudomonadota</taxon>
        <taxon>Gammaproteobacteria</taxon>
        <taxon>Enterobacterales</taxon>
        <taxon>Enterobacteriaceae</taxon>
        <taxon>Kosakonia</taxon>
    </lineage>
</organism>
<feature type="transmembrane region" description="Helical" evidence="1">
    <location>
        <begin position="12"/>
        <end position="28"/>
    </location>
</feature>
<evidence type="ECO:0000313" key="2">
    <source>
        <dbReference type="EMBL" id="ANI84210.2"/>
    </source>
</evidence>
<reference evidence="2 4" key="2">
    <citation type="submission" date="2021-03" db="EMBL/GenBank/DDBJ databases">
        <authorList>
            <person name="Li Y."/>
            <person name="Li S."/>
            <person name="Chen M."/>
            <person name="Peng G."/>
            <person name="Tan Z."/>
            <person name="An Q."/>
        </authorList>
    </citation>
    <scope>NUCLEOTIDE SEQUENCE [LARGE SCALE GENOMIC DNA]</scope>
    <source>
        <strain evidence="2 4">Ola 51</strain>
    </source>
</reference>
<dbReference type="EMBL" id="FOKO01000001">
    <property type="protein sequence ID" value="SFB69287.1"/>
    <property type="molecule type" value="Genomic_DNA"/>
</dbReference>
<protein>
    <submittedName>
        <fullName evidence="2">Type II secretion system protein</fullName>
    </submittedName>
    <submittedName>
        <fullName evidence="3">Type II secretory pathway, pseudopilin PulG</fullName>
    </submittedName>
</protein>
<keyword evidence="1" id="KW-0812">Transmembrane</keyword>
<evidence type="ECO:0000256" key="1">
    <source>
        <dbReference type="SAM" id="Phobius"/>
    </source>
</evidence>
<dbReference type="Proteomes" id="UP000182314">
    <property type="component" value="Unassembled WGS sequence"/>
</dbReference>
<reference evidence="3 5" key="1">
    <citation type="submission" date="2016-10" db="EMBL/GenBank/DDBJ databases">
        <authorList>
            <person name="Varghese N."/>
            <person name="Submissions S."/>
        </authorList>
    </citation>
    <scope>NUCLEOTIDE SEQUENCE [LARGE SCALE GENOMIC DNA]</scope>
    <source>
        <strain evidence="3 5">CGMCC 1.7012</strain>
    </source>
</reference>
<keyword evidence="1" id="KW-0472">Membrane</keyword>
<keyword evidence="4" id="KW-1185">Reference proteome</keyword>
<evidence type="ECO:0000313" key="3">
    <source>
        <dbReference type="EMBL" id="SFB69287.1"/>
    </source>
</evidence>
<evidence type="ECO:0000313" key="4">
    <source>
        <dbReference type="Proteomes" id="UP000078227"/>
    </source>
</evidence>
<evidence type="ECO:0000313" key="5">
    <source>
        <dbReference type="Proteomes" id="UP000182314"/>
    </source>
</evidence>
<accession>A0AA94GZU9</accession>
<dbReference type="AlphaFoldDB" id="A0AA94GZU9"/>
<name>A0AA94GZU9_9ENTR</name>
<dbReference type="Proteomes" id="UP000078227">
    <property type="component" value="Chromosome"/>
</dbReference>
<dbReference type="RefSeq" id="WP_139227852.1">
    <property type="nucleotide sequence ID" value="NZ_CP014007.2"/>
</dbReference>
<keyword evidence="1" id="KW-1133">Transmembrane helix</keyword>
<proteinExistence type="predicted"/>
<dbReference type="EMBL" id="CP014007">
    <property type="protein sequence ID" value="ANI84210.2"/>
    <property type="molecule type" value="Genomic_DNA"/>
</dbReference>